<dbReference type="Gene3D" id="1.10.10.60">
    <property type="entry name" value="Homeodomain-like"/>
    <property type="match status" value="1"/>
</dbReference>
<gene>
    <name evidence="1" type="ORF">Dcar01_03658</name>
</gene>
<evidence type="ECO:0000313" key="2">
    <source>
        <dbReference type="Proteomes" id="UP001401887"/>
    </source>
</evidence>
<reference evidence="1 2" key="1">
    <citation type="submission" date="2024-02" db="EMBL/GenBank/DDBJ databases">
        <title>Deinococcus carri NBRC 110142.</title>
        <authorList>
            <person name="Ichikawa N."/>
            <person name="Katano-Makiyama Y."/>
            <person name="Hidaka K."/>
        </authorList>
    </citation>
    <scope>NUCLEOTIDE SEQUENCE [LARGE SCALE GENOMIC DNA]</scope>
    <source>
        <strain evidence="1 2">NBRC 110142</strain>
    </source>
</reference>
<proteinExistence type="predicted"/>
<keyword evidence="2" id="KW-1185">Reference proteome</keyword>
<dbReference type="RefSeq" id="WP_345468143.1">
    <property type="nucleotide sequence ID" value="NZ_BAABRP010000027.1"/>
</dbReference>
<evidence type="ECO:0008006" key="3">
    <source>
        <dbReference type="Google" id="ProtNLM"/>
    </source>
</evidence>
<organism evidence="1 2">
    <name type="scientific">Deinococcus carri</name>
    <dbReference type="NCBI Taxonomy" id="1211323"/>
    <lineage>
        <taxon>Bacteria</taxon>
        <taxon>Thermotogati</taxon>
        <taxon>Deinococcota</taxon>
        <taxon>Deinococci</taxon>
        <taxon>Deinococcales</taxon>
        <taxon>Deinococcaceae</taxon>
        <taxon>Deinococcus</taxon>
    </lineage>
</organism>
<protein>
    <recommendedName>
        <fullName evidence="3">HTH luxR-type domain-containing protein</fullName>
    </recommendedName>
</protein>
<evidence type="ECO:0000313" key="1">
    <source>
        <dbReference type="EMBL" id="GAA5514894.1"/>
    </source>
</evidence>
<comment type="caution">
    <text evidence="1">The sequence shown here is derived from an EMBL/GenBank/DDBJ whole genome shotgun (WGS) entry which is preliminary data.</text>
</comment>
<name>A0ABP9WC34_9DEIO</name>
<dbReference type="Proteomes" id="UP001401887">
    <property type="component" value="Unassembled WGS sequence"/>
</dbReference>
<accession>A0ABP9WC34</accession>
<dbReference type="EMBL" id="BAABRP010000027">
    <property type="protein sequence ID" value="GAA5514894.1"/>
    <property type="molecule type" value="Genomic_DNA"/>
</dbReference>
<sequence length="210" mass="23342">MGREQEVNVRLSQSELDLVSAAAQQIGMELSSFVRHAALALAGDIKPQQYGNYELGSIYKEAASRGHVWTEEELRGRNLPLYWSETWVRARLAEGKSVSQLSILSGSHQRTVQQHVRVIHGIQTFHTLTEAEITSIRERYAAGEPRKEIAADLGVSNVTIGKYLKGMPTEREREAREVRERVMPVPTETEAIALEGPVKPNSGVAPCIVE</sequence>